<keyword evidence="2" id="KW-1185">Reference proteome</keyword>
<evidence type="ECO:0008006" key="3">
    <source>
        <dbReference type="Google" id="ProtNLM"/>
    </source>
</evidence>
<gene>
    <name evidence="1" type="ORF">MTP09_06095</name>
</gene>
<evidence type="ECO:0000313" key="2">
    <source>
        <dbReference type="Proteomes" id="UP000831460"/>
    </source>
</evidence>
<dbReference type="RefSeq" id="WP_243551179.1">
    <property type="nucleotide sequence ID" value="NZ_CP094532.1"/>
</dbReference>
<reference evidence="1 2" key="1">
    <citation type="submission" date="2022-03" db="EMBL/GenBank/DDBJ databases">
        <title>Chryseobacterium sp. isolated from particulate matters in swine house.</title>
        <authorList>
            <person name="Won M."/>
            <person name="Kim S.-J."/>
            <person name="Kwon S.-W."/>
        </authorList>
    </citation>
    <scope>NUCLEOTIDE SEQUENCE [LARGE SCALE GENOMIC DNA]</scope>
    <source>
        <strain evidence="1 2">SC2-2</strain>
    </source>
</reference>
<accession>A0ABY4BX11</accession>
<proteinExistence type="predicted"/>
<evidence type="ECO:0000313" key="1">
    <source>
        <dbReference type="EMBL" id="UOE42206.1"/>
    </source>
</evidence>
<name>A0ABY4BX11_9FLAO</name>
<dbReference type="EMBL" id="CP094532">
    <property type="protein sequence ID" value="UOE42206.1"/>
    <property type="molecule type" value="Genomic_DNA"/>
</dbReference>
<dbReference type="Proteomes" id="UP000831460">
    <property type="component" value="Chromosome"/>
</dbReference>
<organism evidence="1 2">
    <name type="scientific">Chryseobacterium suipulveris</name>
    <dbReference type="NCBI Taxonomy" id="2929800"/>
    <lineage>
        <taxon>Bacteria</taxon>
        <taxon>Pseudomonadati</taxon>
        <taxon>Bacteroidota</taxon>
        <taxon>Flavobacteriia</taxon>
        <taxon>Flavobacteriales</taxon>
        <taxon>Weeksellaceae</taxon>
        <taxon>Chryseobacterium group</taxon>
        <taxon>Chryseobacterium</taxon>
    </lineage>
</organism>
<sequence length="172" mass="20051">MKNIIRLTLIIIFSFQFFESKAQKLEQLIYENEELIYSFKTKNKKQIFIVKDKSNAYIKYRYGNNGKIELEFPKESNKDSWKKFQYNSYWRGGGKDNSGMEIDNLQFTNGGYTYLIYRTYFAENGKNNTGIIITNSTNKEIRINGMANTIKGCICNLEDTGLIEKTDIGLSF</sequence>
<protein>
    <recommendedName>
        <fullName evidence="3">DUF4251 domain-containing protein</fullName>
    </recommendedName>
</protein>